<dbReference type="Pfam" id="PF03466">
    <property type="entry name" value="LysR_substrate"/>
    <property type="match status" value="1"/>
</dbReference>
<dbReference type="EMBL" id="CP003390">
    <property type="protein sequence ID" value="AFI84618.1"/>
    <property type="molecule type" value="Genomic_DNA"/>
</dbReference>
<dbReference type="HOGENOM" id="CLU_039613_6_0_6"/>
<keyword evidence="3" id="KW-0238">DNA-binding</keyword>
<dbReference type="SUPFAM" id="SSF53850">
    <property type="entry name" value="Periplasmic binding protein-like II"/>
    <property type="match status" value="1"/>
</dbReference>
<keyword evidence="6" id="KW-1185">Reference proteome</keyword>
<reference evidence="5 6" key="1">
    <citation type="journal article" date="2012" name="J. Bacteriol.">
        <title>Complete genome sequences of Methylophaga sp. strain JAM1 and Methylophaga sp. strain JAM7.</title>
        <authorList>
            <person name="Villeneuve C."/>
            <person name="Martineau C."/>
            <person name="Mauffrey F."/>
            <person name="Villemur R."/>
        </authorList>
    </citation>
    <scope>NUCLEOTIDE SEQUENCE [LARGE SCALE GENOMIC DNA]</scope>
    <source>
        <strain evidence="5 6">JAM1</strain>
    </source>
</reference>
<dbReference type="PROSITE" id="PS50931">
    <property type="entry name" value="HTH_LYSR"/>
    <property type="match status" value="1"/>
</dbReference>
<evidence type="ECO:0000313" key="5">
    <source>
        <dbReference type="EMBL" id="AFI84618.1"/>
    </source>
</evidence>
<dbReference type="PATRIC" id="fig|754476.3.peg.1779"/>
<evidence type="ECO:0000313" key="6">
    <source>
        <dbReference type="Proteomes" id="UP000009144"/>
    </source>
</evidence>
<dbReference type="PANTHER" id="PTHR30419">
    <property type="entry name" value="HTH-TYPE TRANSCRIPTIONAL REGULATOR YBHD"/>
    <property type="match status" value="1"/>
</dbReference>
<dbReference type="KEGG" id="mej:Q7A_1800"/>
<dbReference type="FunFam" id="1.10.10.10:FF:000001">
    <property type="entry name" value="LysR family transcriptional regulator"/>
    <property type="match status" value="1"/>
</dbReference>
<dbReference type="InterPro" id="IPR005119">
    <property type="entry name" value="LysR_subst-bd"/>
</dbReference>
<proteinExistence type="inferred from homology"/>
<dbReference type="SUPFAM" id="SSF46785">
    <property type="entry name" value="Winged helix' DNA-binding domain"/>
    <property type="match status" value="1"/>
</dbReference>
<dbReference type="GO" id="GO:0005829">
    <property type="term" value="C:cytosol"/>
    <property type="evidence" value="ECO:0007669"/>
    <property type="project" value="TreeGrafter"/>
</dbReference>
<comment type="similarity">
    <text evidence="1">Belongs to the LysR transcriptional regulatory family.</text>
</comment>
<name>I1XJP9_METNJ</name>
<evidence type="ECO:0000256" key="4">
    <source>
        <dbReference type="ARBA" id="ARBA00023163"/>
    </source>
</evidence>
<reference evidence="5 6" key="2">
    <citation type="journal article" date="2013" name="Int. J. Syst. Evol. Microbiol.">
        <title>Methylophaga nitratireducenticrescens sp. nov. and Methylophaga frappieri sp. nov., isolated from the biofilm of the methanol-fed denitrification system treating the seawater at the Montreal Biodome.</title>
        <authorList>
            <person name="Villeneuve C."/>
            <person name="Martineau C."/>
            <person name="Mauffrey F."/>
            <person name="Villemur R."/>
        </authorList>
    </citation>
    <scope>NUCLEOTIDE SEQUENCE [LARGE SCALE GENOMIC DNA]</scope>
    <source>
        <strain evidence="5 6">JAM1</strain>
    </source>
</reference>
<accession>I1XJP9</accession>
<keyword evidence="2" id="KW-0805">Transcription regulation</keyword>
<dbReference type="InterPro" id="IPR000847">
    <property type="entry name" value="LysR_HTH_N"/>
</dbReference>
<dbReference type="CDD" id="cd05466">
    <property type="entry name" value="PBP2_LTTR_substrate"/>
    <property type="match status" value="1"/>
</dbReference>
<dbReference type="eggNOG" id="COG0583">
    <property type="taxonomic scope" value="Bacteria"/>
</dbReference>
<organism evidence="5 6">
    <name type="scientific">Methylophaga nitratireducenticrescens</name>
    <dbReference type="NCBI Taxonomy" id="754476"/>
    <lineage>
        <taxon>Bacteria</taxon>
        <taxon>Pseudomonadati</taxon>
        <taxon>Pseudomonadota</taxon>
        <taxon>Gammaproteobacteria</taxon>
        <taxon>Thiotrichales</taxon>
        <taxon>Piscirickettsiaceae</taxon>
        <taxon>Methylophaga</taxon>
    </lineage>
</organism>
<dbReference type="STRING" id="754476.Q7A_1800"/>
<evidence type="ECO:0000256" key="1">
    <source>
        <dbReference type="ARBA" id="ARBA00009437"/>
    </source>
</evidence>
<dbReference type="Pfam" id="PF00126">
    <property type="entry name" value="HTH_1"/>
    <property type="match status" value="1"/>
</dbReference>
<dbReference type="Proteomes" id="UP000009144">
    <property type="component" value="Chromosome"/>
</dbReference>
<gene>
    <name evidence="5" type="ordered locus">Q7A_1800</name>
</gene>
<dbReference type="Gene3D" id="1.10.10.10">
    <property type="entry name" value="Winged helix-like DNA-binding domain superfamily/Winged helix DNA-binding domain"/>
    <property type="match status" value="1"/>
</dbReference>
<dbReference type="InterPro" id="IPR036388">
    <property type="entry name" value="WH-like_DNA-bd_sf"/>
</dbReference>
<dbReference type="GO" id="GO:0003700">
    <property type="term" value="F:DNA-binding transcription factor activity"/>
    <property type="evidence" value="ECO:0007669"/>
    <property type="project" value="InterPro"/>
</dbReference>
<dbReference type="Gene3D" id="3.40.190.290">
    <property type="match status" value="1"/>
</dbReference>
<dbReference type="PRINTS" id="PR00039">
    <property type="entry name" value="HTHLYSR"/>
</dbReference>
<evidence type="ECO:0000256" key="2">
    <source>
        <dbReference type="ARBA" id="ARBA00023015"/>
    </source>
</evidence>
<dbReference type="RefSeq" id="WP_014706989.1">
    <property type="nucleotide sequence ID" value="NC_017857.3"/>
</dbReference>
<dbReference type="OrthoDB" id="9803735at2"/>
<evidence type="ECO:0000256" key="3">
    <source>
        <dbReference type="ARBA" id="ARBA00023125"/>
    </source>
</evidence>
<dbReference type="AlphaFoldDB" id="I1XJP9"/>
<protein>
    <submittedName>
        <fullName evidence="5">Regulatory protein, LysR:LysR, substrate-binding protein</fullName>
    </submittedName>
</protein>
<dbReference type="GO" id="GO:0003677">
    <property type="term" value="F:DNA binding"/>
    <property type="evidence" value="ECO:0007669"/>
    <property type="project" value="UniProtKB-KW"/>
</dbReference>
<sequence length="300" mass="33704">MELRHLRYFKIVAELQHFHNAAKVLCITQPALSNQIKQLEEELGTKLFNRVGRRVLLSESGEAVLSAANQILSEVAELTNAVTNIEKGNSGTIKVGVLQSINALYIRKIVTEFDRQHSGISLNIMELPNIEIEHGVANGTLDIGIGFLLRQNYQNLLFEKLFDENWKLVLSSQSAHYAEDIMMGKKHPLKAVLLPREFETRAIVDAYFVTNKIQHSNITEVNSIAFILELIEAGSSFSILPAIFTEMNLGTKLVAIDLEPAIPPRTIGLFMDKDKLQKISVNNFSSLIRNFLKDKSFTMP</sequence>
<dbReference type="InterPro" id="IPR050950">
    <property type="entry name" value="HTH-type_LysR_regulators"/>
</dbReference>
<dbReference type="InterPro" id="IPR036390">
    <property type="entry name" value="WH_DNA-bd_sf"/>
</dbReference>
<keyword evidence="4" id="KW-0804">Transcription</keyword>